<evidence type="ECO:0000256" key="5">
    <source>
        <dbReference type="PROSITE-ProRule" id="PRU00169"/>
    </source>
</evidence>
<dbReference type="SMART" id="SM00421">
    <property type="entry name" value="HTH_LUXR"/>
    <property type="match status" value="1"/>
</dbReference>
<dbReference type="PANTHER" id="PTHR43214:SF24">
    <property type="entry name" value="TRANSCRIPTIONAL REGULATORY PROTEIN NARL-RELATED"/>
    <property type="match status" value="1"/>
</dbReference>
<evidence type="ECO:0000256" key="1">
    <source>
        <dbReference type="ARBA" id="ARBA00022553"/>
    </source>
</evidence>
<dbReference type="PROSITE" id="PS50043">
    <property type="entry name" value="HTH_LUXR_2"/>
    <property type="match status" value="1"/>
</dbReference>
<dbReference type="InterPro" id="IPR058245">
    <property type="entry name" value="NreC/VraR/RcsB-like_REC"/>
</dbReference>
<dbReference type="CDD" id="cd06170">
    <property type="entry name" value="LuxR_C_like"/>
    <property type="match status" value="1"/>
</dbReference>
<keyword evidence="1 5" id="KW-0597">Phosphoprotein</keyword>
<sequence length="224" mass="23758">MRGSGQLMGEPVTIRVVVADDHALIRTGIATLLDSLDDLELVGDAADGEALLAVVDATRPDVVVMDVNMAGMDGITATRLVLERHPEVVVLVLSMVEDDASLAAAIEAKASGYILKASTTDQLPHAIRTVAAGGAVFDSRMVERLVHRRPAPVAERPFPMLTDRELEVLGHLARGEANQTIARSLTISPRTVANHVSNILMKLPALDRTDAVIQARAAGLDLVA</sequence>
<dbReference type="PRINTS" id="PR00038">
    <property type="entry name" value="HTHLUXR"/>
</dbReference>
<dbReference type="PROSITE" id="PS50110">
    <property type="entry name" value="RESPONSE_REGULATORY"/>
    <property type="match status" value="1"/>
</dbReference>
<accession>A0A936NAE0</accession>
<dbReference type="InterPro" id="IPR011006">
    <property type="entry name" value="CheY-like_superfamily"/>
</dbReference>
<dbReference type="Proteomes" id="UP000727993">
    <property type="component" value="Unassembled WGS sequence"/>
</dbReference>
<reference evidence="8 9" key="1">
    <citation type="submission" date="2020-10" db="EMBL/GenBank/DDBJ databases">
        <title>Connecting structure to function with the recovery of over 1000 high-quality activated sludge metagenome-assembled genomes encoding full-length rRNA genes using long-read sequencing.</title>
        <authorList>
            <person name="Singleton C.M."/>
            <person name="Petriglieri F."/>
            <person name="Kristensen J.M."/>
            <person name="Kirkegaard R.H."/>
            <person name="Michaelsen T.Y."/>
            <person name="Andersen M.H."/>
            <person name="Karst S.M."/>
            <person name="Dueholm M.S."/>
            <person name="Nielsen P.H."/>
            <person name="Albertsen M."/>
        </authorList>
    </citation>
    <scope>NUCLEOTIDE SEQUENCE [LARGE SCALE GENOMIC DNA]</scope>
    <source>
        <strain evidence="8">Lyne_18-Q3-R50-59_MAXAC.006</strain>
    </source>
</reference>
<keyword evidence="2" id="KW-0805">Transcription regulation</keyword>
<dbReference type="GO" id="GO:0000160">
    <property type="term" value="P:phosphorelay signal transduction system"/>
    <property type="evidence" value="ECO:0007669"/>
    <property type="project" value="InterPro"/>
</dbReference>
<dbReference type="InterPro" id="IPR001789">
    <property type="entry name" value="Sig_transdc_resp-reg_receiver"/>
</dbReference>
<keyword evidence="4" id="KW-0804">Transcription</keyword>
<evidence type="ECO:0000256" key="3">
    <source>
        <dbReference type="ARBA" id="ARBA00023125"/>
    </source>
</evidence>
<proteinExistence type="predicted"/>
<dbReference type="Gene3D" id="3.40.50.2300">
    <property type="match status" value="1"/>
</dbReference>
<dbReference type="AlphaFoldDB" id="A0A936NAE0"/>
<feature type="domain" description="HTH luxR-type" evidence="6">
    <location>
        <begin position="154"/>
        <end position="219"/>
    </location>
</feature>
<dbReference type="InterPro" id="IPR039420">
    <property type="entry name" value="WalR-like"/>
</dbReference>
<organism evidence="8 9">
    <name type="scientific">Candidatus Neomicrothrix subdominans</name>
    <dbReference type="NCBI Taxonomy" id="2954438"/>
    <lineage>
        <taxon>Bacteria</taxon>
        <taxon>Bacillati</taxon>
        <taxon>Actinomycetota</taxon>
        <taxon>Acidimicrobiia</taxon>
        <taxon>Acidimicrobiales</taxon>
        <taxon>Microthrixaceae</taxon>
        <taxon>Candidatus Neomicrothrix</taxon>
    </lineage>
</organism>
<feature type="modified residue" description="4-aspartylphosphate" evidence="5">
    <location>
        <position position="66"/>
    </location>
</feature>
<evidence type="ECO:0000259" key="6">
    <source>
        <dbReference type="PROSITE" id="PS50043"/>
    </source>
</evidence>
<evidence type="ECO:0000256" key="4">
    <source>
        <dbReference type="ARBA" id="ARBA00023163"/>
    </source>
</evidence>
<dbReference type="EMBL" id="JADJZA010000001">
    <property type="protein sequence ID" value="MBK9296049.1"/>
    <property type="molecule type" value="Genomic_DNA"/>
</dbReference>
<evidence type="ECO:0000256" key="2">
    <source>
        <dbReference type="ARBA" id="ARBA00023015"/>
    </source>
</evidence>
<dbReference type="GO" id="GO:0003677">
    <property type="term" value="F:DNA binding"/>
    <property type="evidence" value="ECO:0007669"/>
    <property type="project" value="UniProtKB-KW"/>
</dbReference>
<dbReference type="InterPro" id="IPR016032">
    <property type="entry name" value="Sig_transdc_resp-reg_C-effctor"/>
</dbReference>
<evidence type="ECO:0000259" key="7">
    <source>
        <dbReference type="PROSITE" id="PS50110"/>
    </source>
</evidence>
<dbReference type="CDD" id="cd17535">
    <property type="entry name" value="REC_NarL-like"/>
    <property type="match status" value="1"/>
</dbReference>
<dbReference type="PANTHER" id="PTHR43214">
    <property type="entry name" value="TWO-COMPONENT RESPONSE REGULATOR"/>
    <property type="match status" value="1"/>
</dbReference>
<dbReference type="SUPFAM" id="SSF52172">
    <property type="entry name" value="CheY-like"/>
    <property type="match status" value="1"/>
</dbReference>
<name>A0A936NAE0_9ACTN</name>
<evidence type="ECO:0000313" key="9">
    <source>
        <dbReference type="Proteomes" id="UP000727993"/>
    </source>
</evidence>
<protein>
    <submittedName>
        <fullName evidence="8">Response regulator transcription factor</fullName>
    </submittedName>
</protein>
<comment type="caution">
    <text evidence="8">The sequence shown here is derived from an EMBL/GenBank/DDBJ whole genome shotgun (WGS) entry which is preliminary data.</text>
</comment>
<keyword evidence="3" id="KW-0238">DNA-binding</keyword>
<dbReference type="SUPFAM" id="SSF46894">
    <property type="entry name" value="C-terminal effector domain of the bipartite response regulators"/>
    <property type="match status" value="1"/>
</dbReference>
<dbReference type="Pfam" id="PF00196">
    <property type="entry name" value="GerE"/>
    <property type="match status" value="1"/>
</dbReference>
<dbReference type="InterPro" id="IPR000792">
    <property type="entry name" value="Tscrpt_reg_LuxR_C"/>
</dbReference>
<feature type="domain" description="Response regulatory" evidence="7">
    <location>
        <begin position="15"/>
        <end position="131"/>
    </location>
</feature>
<dbReference type="SMART" id="SM00448">
    <property type="entry name" value="REC"/>
    <property type="match status" value="1"/>
</dbReference>
<dbReference type="Pfam" id="PF00072">
    <property type="entry name" value="Response_reg"/>
    <property type="match status" value="1"/>
</dbReference>
<dbReference type="PROSITE" id="PS00622">
    <property type="entry name" value="HTH_LUXR_1"/>
    <property type="match status" value="1"/>
</dbReference>
<dbReference type="GO" id="GO:0006355">
    <property type="term" value="P:regulation of DNA-templated transcription"/>
    <property type="evidence" value="ECO:0007669"/>
    <property type="project" value="InterPro"/>
</dbReference>
<evidence type="ECO:0000313" key="8">
    <source>
        <dbReference type="EMBL" id="MBK9296049.1"/>
    </source>
</evidence>
<gene>
    <name evidence="8" type="ORF">IPN02_04070</name>
</gene>